<dbReference type="PANTHER" id="PTHR44591:SF3">
    <property type="entry name" value="RESPONSE REGULATORY DOMAIN-CONTAINING PROTEIN"/>
    <property type="match status" value="1"/>
</dbReference>
<evidence type="ECO:0000259" key="3">
    <source>
        <dbReference type="PROSITE" id="PS50110"/>
    </source>
</evidence>
<feature type="modified residue" description="4-aspartylphosphate" evidence="2">
    <location>
        <position position="137"/>
    </location>
</feature>
<dbReference type="InterPro" id="IPR011006">
    <property type="entry name" value="CheY-like_superfamily"/>
</dbReference>
<dbReference type="InterPro" id="IPR041657">
    <property type="entry name" value="HTH_17"/>
</dbReference>
<dbReference type="KEGG" id="rhg:EXZ61_14460"/>
<dbReference type="Proteomes" id="UP000317365">
    <property type="component" value="Chromosome"/>
</dbReference>
<accession>A0A515ERJ3</accession>
<reference evidence="5" key="2">
    <citation type="journal article" date="2020" name="Int. J. Syst. Evol. Microbiol.">
        <title>Genomic insights into a novel species Rhodoferax aquaticus sp. nov., isolated from freshwater.</title>
        <authorList>
            <person name="Li T."/>
            <person name="Zhuo Y."/>
            <person name="Jin C.Z."/>
            <person name="Wu X."/>
            <person name="Ko S.R."/>
            <person name="Jin F.J."/>
            <person name="Ahn C.Y."/>
            <person name="Oh H.M."/>
            <person name="Lee H.G."/>
            <person name="Jin L."/>
        </authorList>
    </citation>
    <scope>NUCLEOTIDE SEQUENCE [LARGE SCALE GENOMIC DNA]</scope>
    <source>
        <strain evidence="5">Gr-4</strain>
    </source>
</reference>
<reference evidence="5" key="1">
    <citation type="submission" date="2019-02" db="EMBL/GenBank/DDBJ databases">
        <title>Complete genome sequence of Rhodoferax sp. Gr-4.</title>
        <authorList>
            <person name="Jin L."/>
        </authorList>
    </citation>
    <scope>NUCLEOTIDE SEQUENCE [LARGE SCALE GENOMIC DNA]</scope>
    <source>
        <strain evidence="5">Gr-4</strain>
    </source>
</reference>
<proteinExistence type="predicted"/>
<dbReference type="InterPro" id="IPR050595">
    <property type="entry name" value="Bact_response_regulator"/>
</dbReference>
<sequence>MVLSRMQTGKKPTGVADVLTTKQAAQRLGLSVTTVQKMVIQGEIEAWITPGGHRRIPGGAVEKLLASKLPAHAIAVQPRVPSQRLRVLLAEDDPIQAQFFKSIVGRCTFPIDLTVATDASMALIQLERQRPDLLVTDLLMSPFDGFHLMAALEKEAAYHGIEVLILSVLDFTEARSLGSLPEWVTYYQKPVIPDRMLGYLDAMHSRLIKKHTRHKDW</sequence>
<dbReference type="GO" id="GO:0003677">
    <property type="term" value="F:DNA binding"/>
    <property type="evidence" value="ECO:0007669"/>
    <property type="project" value="InterPro"/>
</dbReference>
<evidence type="ECO:0000256" key="2">
    <source>
        <dbReference type="PROSITE-ProRule" id="PRU00169"/>
    </source>
</evidence>
<dbReference type="Pfam" id="PF00072">
    <property type="entry name" value="Response_reg"/>
    <property type="match status" value="1"/>
</dbReference>
<dbReference type="GO" id="GO:0000160">
    <property type="term" value="P:phosphorelay signal transduction system"/>
    <property type="evidence" value="ECO:0007669"/>
    <property type="project" value="InterPro"/>
</dbReference>
<evidence type="ECO:0000256" key="1">
    <source>
        <dbReference type="ARBA" id="ARBA00022553"/>
    </source>
</evidence>
<dbReference type="Gene3D" id="3.40.50.2300">
    <property type="match status" value="1"/>
</dbReference>
<dbReference type="SUPFAM" id="SSF52172">
    <property type="entry name" value="CheY-like"/>
    <property type="match status" value="1"/>
</dbReference>
<dbReference type="InterPro" id="IPR001789">
    <property type="entry name" value="Sig_transdc_resp-reg_receiver"/>
</dbReference>
<dbReference type="PROSITE" id="PS50110">
    <property type="entry name" value="RESPONSE_REGULATORY"/>
    <property type="match status" value="1"/>
</dbReference>
<dbReference type="Gene3D" id="1.10.1660.10">
    <property type="match status" value="1"/>
</dbReference>
<dbReference type="InterPro" id="IPR009061">
    <property type="entry name" value="DNA-bd_dom_put_sf"/>
</dbReference>
<dbReference type="CDD" id="cd04762">
    <property type="entry name" value="HTH_MerR-trunc"/>
    <property type="match status" value="1"/>
</dbReference>
<dbReference type="SMART" id="SM00448">
    <property type="entry name" value="REC"/>
    <property type="match status" value="1"/>
</dbReference>
<evidence type="ECO:0000313" key="5">
    <source>
        <dbReference type="Proteomes" id="UP000317365"/>
    </source>
</evidence>
<organism evidence="4 5">
    <name type="scientific">Rhodoferax aquaticus</name>
    <dbReference type="NCBI Taxonomy" id="2527691"/>
    <lineage>
        <taxon>Bacteria</taxon>
        <taxon>Pseudomonadati</taxon>
        <taxon>Pseudomonadota</taxon>
        <taxon>Betaproteobacteria</taxon>
        <taxon>Burkholderiales</taxon>
        <taxon>Comamonadaceae</taxon>
        <taxon>Rhodoferax</taxon>
    </lineage>
</organism>
<gene>
    <name evidence="4" type="ORF">EXZ61_14460</name>
</gene>
<keyword evidence="5" id="KW-1185">Reference proteome</keyword>
<dbReference type="Pfam" id="PF12728">
    <property type="entry name" value="HTH_17"/>
    <property type="match status" value="1"/>
</dbReference>
<dbReference type="NCBIfam" id="TIGR01764">
    <property type="entry name" value="excise"/>
    <property type="match status" value="1"/>
</dbReference>
<dbReference type="InterPro" id="IPR010093">
    <property type="entry name" value="SinI_DNA-bd"/>
</dbReference>
<protein>
    <submittedName>
        <fullName evidence="4">Helix-turn-helix domain-containing protein</fullName>
    </submittedName>
</protein>
<evidence type="ECO:0000313" key="4">
    <source>
        <dbReference type="EMBL" id="QDL55270.1"/>
    </source>
</evidence>
<dbReference type="AlphaFoldDB" id="A0A515ERJ3"/>
<feature type="domain" description="Response regulatory" evidence="3">
    <location>
        <begin position="86"/>
        <end position="204"/>
    </location>
</feature>
<name>A0A515ERJ3_9BURK</name>
<dbReference type="EMBL" id="CP036282">
    <property type="protein sequence ID" value="QDL55270.1"/>
    <property type="molecule type" value="Genomic_DNA"/>
</dbReference>
<dbReference type="PANTHER" id="PTHR44591">
    <property type="entry name" value="STRESS RESPONSE REGULATOR PROTEIN 1"/>
    <property type="match status" value="1"/>
</dbReference>
<keyword evidence="1 2" id="KW-0597">Phosphoprotein</keyword>
<dbReference type="SUPFAM" id="SSF46955">
    <property type="entry name" value="Putative DNA-binding domain"/>
    <property type="match status" value="1"/>
</dbReference>